<dbReference type="InterPro" id="IPR044068">
    <property type="entry name" value="CB"/>
</dbReference>
<dbReference type="eggNOG" id="COG4974">
    <property type="taxonomic scope" value="Bacteria"/>
</dbReference>
<sequence>MKIDATAHTIGLADFELWQTARRLSRVTIVERTRVIRLLHAETGIQPTTIDAIAIMEWLASHEHDWSDSTNATYITYLRAWFKYLQVSDRRADNPMVKLGQPVIPEREPRPISDQAVIDLLQARMQTKTRTMILLALLAGLRVHEIAKVRGEDFDLRARLLWVRGKGRKTKSIPLHPILVELVSEMPETGYWFPRRGYPSMPVHSKSVSDVVGRTMKRAGVRGSAHQLRHWYATTLLDDGADLRVVQELMRHKSIASTQIYTAVPTTRRRDAIDSLDVLRGVRSRHEQRPELVSIPPAA</sequence>
<dbReference type="PROSITE" id="PS51900">
    <property type="entry name" value="CB"/>
    <property type="match status" value="1"/>
</dbReference>
<keyword evidence="2" id="KW-0233">DNA recombination</keyword>
<dbReference type="RefSeq" id="WP_006894550.1">
    <property type="nucleotide sequence ID" value="NZ_BANU01000001.1"/>
</dbReference>
<dbReference type="InterPro" id="IPR002104">
    <property type="entry name" value="Integrase_catalytic"/>
</dbReference>
<dbReference type="Gene3D" id="1.10.443.10">
    <property type="entry name" value="Intergrase catalytic core"/>
    <property type="match status" value="1"/>
</dbReference>
<reference evidence="6 7" key="1">
    <citation type="submission" date="2012-12" db="EMBL/GenBank/DDBJ databases">
        <title>Whole genome shotgun sequence of Gordonia sihwensis NBRC 108236.</title>
        <authorList>
            <person name="Yoshida I."/>
            <person name="Hosoyama A."/>
            <person name="Tsuchikane K."/>
            <person name="Ando Y."/>
            <person name="Baba S."/>
            <person name="Ohji S."/>
            <person name="Hamada M."/>
            <person name="Tamura T."/>
            <person name="Yamazoe A."/>
            <person name="Yamazaki S."/>
            <person name="Fujita N."/>
        </authorList>
    </citation>
    <scope>NUCLEOTIDE SEQUENCE [LARGE SCALE GENOMIC DNA]</scope>
    <source>
        <strain evidence="6 7">NBRC 108236</strain>
    </source>
</reference>
<dbReference type="PANTHER" id="PTHR30349:SF64">
    <property type="entry name" value="PROPHAGE INTEGRASE INTD-RELATED"/>
    <property type="match status" value="1"/>
</dbReference>
<name>L7LDZ8_9ACTN</name>
<dbReference type="GO" id="GO:0015074">
    <property type="term" value="P:DNA integration"/>
    <property type="evidence" value="ECO:0007669"/>
    <property type="project" value="InterPro"/>
</dbReference>
<keyword evidence="7" id="KW-1185">Reference proteome</keyword>
<evidence type="ECO:0000256" key="2">
    <source>
        <dbReference type="ARBA" id="ARBA00023172"/>
    </source>
</evidence>
<dbReference type="InterPro" id="IPR011010">
    <property type="entry name" value="DNA_brk_join_enz"/>
</dbReference>
<evidence type="ECO:0000259" key="4">
    <source>
        <dbReference type="PROSITE" id="PS51898"/>
    </source>
</evidence>
<dbReference type="SUPFAM" id="SSF56349">
    <property type="entry name" value="DNA breaking-rejoining enzymes"/>
    <property type="match status" value="1"/>
</dbReference>
<dbReference type="InterPro" id="IPR013762">
    <property type="entry name" value="Integrase-like_cat_sf"/>
</dbReference>
<evidence type="ECO:0008006" key="8">
    <source>
        <dbReference type="Google" id="ProtNLM"/>
    </source>
</evidence>
<evidence type="ECO:0000259" key="5">
    <source>
        <dbReference type="PROSITE" id="PS51900"/>
    </source>
</evidence>
<evidence type="ECO:0000256" key="1">
    <source>
        <dbReference type="ARBA" id="ARBA00023125"/>
    </source>
</evidence>
<dbReference type="GO" id="GO:0003677">
    <property type="term" value="F:DNA binding"/>
    <property type="evidence" value="ECO:0007669"/>
    <property type="project" value="UniProtKB-UniRule"/>
</dbReference>
<evidence type="ECO:0000256" key="3">
    <source>
        <dbReference type="PROSITE-ProRule" id="PRU01248"/>
    </source>
</evidence>
<dbReference type="InterPro" id="IPR050090">
    <property type="entry name" value="Tyrosine_recombinase_XerCD"/>
</dbReference>
<evidence type="ECO:0000313" key="7">
    <source>
        <dbReference type="Proteomes" id="UP000035083"/>
    </source>
</evidence>
<evidence type="ECO:0000313" key="6">
    <source>
        <dbReference type="EMBL" id="GAC59360.1"/>
    </source>
</evidence>
<dbReference type="Proteomes" id="UP000035083">
    <property type="component" value="Unassembled WGS sequence"/>
</dbReference>
<gene>
    <name evidence="6" type="ORF">GSI01S_01_03270</name>
</gene>
<proteinExistence type="predicted"/>
<keyword evidence="1 3" id="KW-0238">DNA-binding</keyword>
<feature type="domain" description="Core-binding (CB)" evidence="5">
    <location>
        <begin position="5"/>
        <end position="86"/>
    </location>
</feature>
<protein>
    <recommendedName>
        <fullName evidence="8">Integrase</fullName>
    </recommendedName>
</protein>
<dbReference type="PANTHER" id="PTHR30349">
    <property type="entry name" value="PHAGE INTEGRASE-RELATED"/>
    <property type="match status" value="1"/>
</dbReference>
<comment type="caution">
    <text evidence="6">The sequence shown here is derived from an EMBL/GenBank/DDBJ whole genome shotgun (WGS) entry which is preliminary data.</text>
</comment>
<feature type="domain" description="Tyr recombinase" evidence="4">
    <location>
        <begin position="107"/>
        <end position="274"/>
    </location>
</feature>
<dbReference type="AlphaFoldDB" id="L7LDZ8"/>
<dbReference type="Pfam" id="PF00589">
    <property type="entry name" value="Phage_integrase"/>
    <property type="match status" value="1"/>
</dbReference>
<accession>L7LDZ8</accession>
<organism evidence="6 7">
    <name type="scientific">Gordonia sihwensis NBRC 108236</name>
    <dbReference type="NCBI Taxonomy" id="1223544"/>
    <lineage>
        <taxon>Bacteria</taxon>
        <taxon>Bacillati</taxon>
        <taxon>Actinomycetota</taxon>
        <taxon>Actinomycetes</taxon>
        <taxon>Mycobacteriales</taxon>
        <taxon>Gordoniaceae</taxon>
        <taxon>Gordonia</taxon>
    </lineage>
</organism>
<dbReference type="GO" id="GO:0006310">
    <property type="term" value="P:DNA recombination"/>
    <property type="evidence" value="ECO:0007669"/>
    <property type="project" value="UniProtKB-KW"/>
</dbReference>
<dbReference type="EMBL" id="BANU01000001">
    <property type="protein sequence ID" value="GAC59360.1"/>
    <property type="molecule type" value="Genomic_DNA"/>
</dbReference>
<dbReference type="PROSITE" id="PS51898">
    <property type="entry name" value="TYR_RECOMBINASE"/>
    <property type="match status" value="1"/>
</dbReference>